<proteinExistence type="predicted"/>
<organism evidence="1 2">
    <name type="scientific">Solanum commersonii</name>
    <name type="common">Commerson's wild potato</name>
    <name type="synonym">Commerson's nightshade</name>
    <dbReference type="NCBI Taxonomy" id="4109"/>
    <lineage>
        <taxon>Eukaryota</taxon>
        <taxon>Viridiplantae</taxon>
        <taxon>Streptophyta</taxon>
        <taxon>Embryophyta</taxon>
        <taxon>Tracheophyta</taxon>
        <taxon>Spermatophyta</taxon>
        <taxon>Magnoliopsida</taxon>
        <taxon>eudicotyledons</taxon>
        <taxon>Gunneridae</taxon>
        <taxon>Pentapetalae</taxon>
        <taxon>asterids</taxon>
        <taxon>lamiids</taxon>
        <taxon>Solanales</taxon>
        <taxon>Solanaceae</taxon>
        <taxon>Solanoideae</taxon>
        <taxon>Solaneae</taxon>
        <taxon>Solanum</taxon>
    </lineage>
</organism>
<name>A0A9J6AN03_SOLCO</name>
<dbReference type="AlphaFoldDB" id="A0A9J6AN03"/>
<reference evidence="1 2" key="1">
    <citation type="submission" date="2020-09" db="EMBL/GenBank/DDBJ databases">
        <title>De no assembly of potato wild relative species, Solanum commersonii.</title>
        <authorList>
            <person name="Cho K."/>
        </authorList>
    </citation>
    <scope>NUCLEOTIDE SEQUENCE [LARGE SCALE GENOMIC DNA]</scope>
    <source>
        <strain evidence="1">LZ3.2</strain>
        <tissue evidence="1">Leaf</tissue>
    </source>
</reference>
<protein>
    <submittedName>
        <fullName evidence="1">Uncharacterized protein</fullName>
    </submittedName>
</protein>
<keyword evidence="2" id="KW-1185">Reference proteome</keyword>
<gene>
    <name evidence="1" type="ORF">H5410_011208</name>
</gene>
<sequence>MGFYIFVLSASSSSSPYSHRLCGDVLFCAPQLWLLSPSILGDQHFLSDVVVDDDIIFQREIC</sequence>
<evidence type="ECO:0000313" key="1">
    <source>
        <dbReference type="EMBL" id="KAG5625990.1"/>
    </source>
</evidence>
<dbReference type="EMBL" id="JACXVP010000002">
    <property type="protein sequence ID" value="KAG5625990.1"/>
    <property type="molecule type" value="Genomic_DNA"/>
</dbReference>
<evidence type="ECO:0000313" key="2">
    <source>
        <dbReference type="Proteomes" id="UP000824120"/>
    </source>
</evidence>
<accession>A0A9J6AN03</accession>
<dbReference type="Proteomes" id="UP000824120">
    <property type="component" value="Chromosome 2"/>
</dbReference>
<comment type="caution">
    <text evidence="1">The sequence shown here is derived from an EMBL/GenBank/DDBJ whole genome shotgun (WGS) entry which is preliminary data.</text>
</comment>